<evidence type="ECO:0000256" key="2">
    <source>
        <dbReference type="ARBA" id="ARBA00022737"/>
    </source>
</evidence>
<sequence length="512" mass="58270">MWPEIEKAKSENRHELVLTGKEISSRIDKDGLDISIYTLTGLNYLSLSETNLSEVGDNICNLMNLQTLVLHSNEIKNINENISKLNKLKMLDLSRNNIQSIPDSFANLPLVTLNLNVNKLESFPEFTKNTKLTVLDLSNNKLNRFPPICSEELINLLELKLHGNKIEEIPNKISTLPSLKLLDISDNKLKTLPGELADCQKLKELNLKANPISDRRLLKLIDQCRTKQVLDYVKQHCVKTIVNEDGGNKGKNRKKTKSKETDEEDNDSTNYKYSINVKNYNEDFKVVIMNAVKTVREHFLGCIVNNVSFTDDTFKRFIQLQNKLHDTVCDKRIAATIATHDFNKLPLGNLIYTTALPSDLMIKPLNRSNVMSGSDLFAKLQTEANNLRKEKKRSTYSGIHKYLYLIEGKSQYPCVLNSKNEVVSFPPITNSDISKIETTTTHIFIEVTSSVSQLVCKNVLNNLVKDMVLLFEKDLNVQQVRAVDQSEQLKNLYPSKNDLIFDKGVPIKICRE</sequence>
<keyword evidence="1" id="KW-0433">Leucine-rich repeat</keyword>
<dbReference type="SMART" id="SM00364">
    <property type="entry name" value="LRR_BAC"/>
    <property type="match status" value="4"/>
</dbReference>
<dbReference type="PRINTS" id="PR00019">
    <property type="entry name" value="LEURICHRPT"/>
</dbReference>
<proteinExistence type="predicted"/>
<dbReference type="Pfam" id="PF13855">
    <property type="entry name" value="LRR_8"/>
    <property type="match status" value="2"/>
</dbReference>
<evidence type="ECO:0000256" key="3">
    <source>
        <dbReference type="SAM" id="MobiDB-lite"/>
    </source>
</evidence>
<keyword evidence="6" id="KW-1185">Reference proteome</keyword>
<dbReference type="PANTHER" id="PTHR10947:SF3">
    <property type="entry name" value="LEUCINE-RICH REPEAT-CONTAINING PROTEIN 47"/>
    <property type="match status" value="1"/>
</dbReference>
<dbReference type="SMART" id="SM00369">
    <property type="entry name" value="LRR_TYP"/>
    <property type="match status" value="5"/>
</dbReference>
<evidence type="ECO:0000313" key="5">
    <source>
        <dbReference type="EMBL" id="CAH1112030.1"/>
    </source>
</evidence>
<feature type="domain" description="B3/B4 tRNA-binding" evidence="4">
    <location>
        <begin position="295"/>
        <end position="472"/>
    </location>
</feature>
<dbReference type="InterPro" id="IPR032675">
    <property type="entry name" value="LRR_dom_sf"/>
</dbReference>
<dbReference type="InterPro" id="IPR003591">
    <property type="entry name" value="Leu-rich_rpt_typical-subtyp"/>
</dbReference>
<dbReference type="GO" id="GO:0006432">
    <property type="term" value="P:phenylalanyl-tRNA aminoacylation"/>
    <property type="evidence" value="ECO:0007669"/>
    <property type="project" value="InterPro"/>
</dbReference>
<organism evidence="5 6">
    <name type="scientific">Psylliodes chrysocephalus</name>
    <dbReference type="NCBI Taxonomy" id="3402493"/>
    <lineage>
        <taxon>Eukaryota</taxon>
        <taxon>Metazoa</taxon>
        <taxon>Ecdysozoa</taxon>
        <taxon>Arthropoda</taxon>
        <taxon>Hexapoda</taxon>
        <taxon>Insecta</taxon>
        <taxon>Pterygota</taxon>
        <taxon>Neoptera</taxon>
        <taxon>Endopterygota</taxon>
        <taxon>Coleoptera</taxon>
        <taxon>Polyphaga</taxon>
        <taxon>Cucujiformia</taxon>
        <taxon>Chrysomeloidea</taxon>
        <taxon>Chrysomelidae</taxon>
        <taxon>Galerucinae</taxon>
        <taxon>Alticini</taxon>
        <taxon>Psylliodes</taxon>
    </lineage>
</organism>
<dbReference type="InterPro" id="IPR005146">
    <property type="entry name" value="B3/B4_tRNA-bd"/>
</dbReference>
<accession>A0A9P0D7X6</accession>
<protein>
    <recommendedName>
        <fullName evidence="4">B3/B4 tRNA-binding domain-containing protein</fullName>
    </recommendedName>
</protein>
<dbReference type="AlphaFoldDB" id="A0A9P0D7X6"/>
<dbReference type="GO" id="GO:0004826">
    <property type="term" value="F:phenylalanine-tRNA ligase activity"/>
    <property type="evidence" value="ECO:0007669"/>
    <property type="project" value="InterPro"/>
</dbReference>
<dbReference type="PROSITE" id="PS51450">
    <property type="entry name" value="LRR"/>
    <property type="match status" value="4"/>
</dbReference>
<dbReference type="EMBL" id="OV651818">
    <property type="protein sequence ID" value="CAH1112030.1"/>
    <property type="molecule type" value="Genomic_DNA"/>
</dbReference>
<dbReference type="PANTHER" id="PTHR10947">
    <property type="entry name" value="PHENYLALANYL-TRNA SYNTHETASE BETA CHAIN AND LEUCINE-RICH REPEAT-CONTAINING PROTEIN 47"/>
    <property type="match status" value="1"/>
</dbReference>
<reference evidence="5" key="1">
    <citation type="submission" date="2022-01" db="EMBL/GenBank/DDBJ databases">
        <authorList>
            <person name="King R."/>
        </authorList>
    </citation>
    <scope>NUCLEOTIDE SEQUENCE</scope>
</reference>
<dbReference type="SUPFAM" id="SSF52058">
    <property type="entry name" value="L domain-like"/>
    <property type="match status" value="1"/>
</dbReference>
<dbReference type="GO" id="GO:0003723">
    <property type="term" value="F:RNA binding"/>
    <property type="evidence" value="ECO:0007669"/>
    <property type="project" value="InterPro"/>
</dbReference>
<dbReference type="Gene3D" id="3.80.10.10">
    <property type="entry name" value="Ribonuclease Inhibitor"/>
    <property type="match status" value="1"/>
</dbReference>
<dbReference type="InterPro" id="IPR001611">
    <property type="entry name" value="Leu-rich_rpt"/>
</dbReference>
<feature type="region of interest" description="Disordered" evidence="3">
    <location>
        <begin position="244"/>
        <end position="268"/>
    </location>
</feature>
<dbReference type="OrthoDB" id="67933at2759"/>
<keyword evidence="2" id="KW-0677">Repeat</keyword>
<dbReference type="Gene3D" id="3.50.40.10">
    <property type="entry name" value="Phenylalanyl-trna Synthetase, Chain B, domain 3"/>
    <property type="match status" value="1"/>
</dbReference>
<evidence type="ECO:0000313" key="6">
    <source>
        <dbReference type="Proteomes" id="UP001153636"/>
    </source>
</evidence>
<evidence type="ECO:0000256" key="1">
    <source>
        <dbReference type="ARBA" id="ARBA00022614"/>
    </source>
</evidence>
<dbReference type="Pfam" id="PF00560">
    <property type="entry name" value="LRR_1"/>
    <property type="match status" value="1"/>
</dbReference>
<dbReference type="Proteomes" id="UP001153636">
    <property type="component" value="Chromosome 6"/>
</dbReference>
<dbReference type="InterPro" id="IPR020825">
    <property type="entry name" value="Phe-tRNA_synthase-like_B3/B4"/>
</dbReference>
<gene>
    <name evidence="5" type="ORF">PSYICH_LOCUS12357</name>
</gene>
<evidence type="ECO:0000259" key="4">
    <source>
        <dbReference type="SMART" id="SM00873"/>
    </source>
</evidence>
<dbReference type="SMART" id="SM00873">
    <property type="entry name" value="B3_4"/>
    <property type="match status" value="1"/>
</dbReference>
<name>A0A9P0D7X6_9CUCU</name>
<dbReference type="InterPro" id="IPR045060">
    <property type="entry name" value="Phe-tRNA-ligase_IIc_bsu"/>
</dbReference>